<dbReference type="PANTHER" id="PTHR36930">
    <property type="entry name" value="METAL-SULFUR CLUSTER BIOSYNTHESIS PROTEINS YUAD-RELATED"/>
    <property type="match status" value="1"/>
</dbReference>
<accession>A0A6N1X1P6</accession>
<dbReference type="InterPro" id="IPR036217">
    <property type="entry name" value="MethylDNA_cys_MeTrfase_DNAb"/>
</dbReference>
<gene>
    <name evidence="2" type="ORF">HUK68_10875</name>
</gene>
<dbReference type="SUPFAM" id="SSF50800">
    <property type="entry name" value="PK beta-barrel domain-like"/>
    <property type="match status" value="1"/>
</dbReference>
<dbReference type="GO" id="GO:0030170">
    <property type="term" value="F:pyridoxal phosphate binding"/>
    <property type="evidence" value="ECO:0007669"/>
    <property type="project" value="InterPro"/>
</dbReference>
<proteinExistence type="predicted"/>
<dbReference type="InterPro" id="IPR005302">
    <property type="entry name" value="MoCF_Sase_C"/>
</dbReference>
<name>A0A6N1X1P6_9BURK</name>
<dbReference type="GO" id="GO:0030151">
    <property type="term" value="F:molybdenum ion binding"/>
    <property type="evidence" value="ECO:0007669"/>
    <property type="project" value="InterPro"/>
</dbReference>
<evidence type="ECO:0000259" key="1">
    <source>
        <dbReference type="PROSITE" id="PS51340"/>
    </source>
</evidence>
<dbReference type="GO" id="GO:0003824">
    <property type="term" value="F:catalytic activity"/>
    <property type="evidence" value="ECO:0007669"/>
    <property type="project" value="InterPro"/>
</dbReference>
<keyword evidence="3" id="KW-1185">Reference proteome</keyword>
<dbReference type="SUPFAM" id="SSF46767">
    <property type="entry name" value="Methylated DNA-protein cysteine methyltransferase, C-terminal domain"/>
    <property type="match status" value="1"/>
</dbReference>
<protein>
    <submittedName>
        <fullName evidence="2">MOSC domain-containing protein</fullName>
    </submittedName>
</protein>
<dbReference type="AlphaFoldDB" id="A0A6N1X1P6"/>
<dbReference type="Pfam" id="PF03473">
    <property type="entry name" value="MOSC"/>
    <property type="match status" value="1"/>
</dbReference>
<dbReference type="PANTHER" id="PTHR36930:SF1">
    <property type="entry name" value="MOSC DOMAIN-CONTAINING PROTEIN"/>
    <property type="match status" value="1"/>
</dbReference>
<evidence type="ECO:0000313" key="3">
    <source>
        <dbReference type="Proteomes" id="UP000509579"/>
    </source>
</evidence>
<dbReference type="EMBL" id="CP054840">
    <property type="protein sequence ID" value="QKV53354.1"/>
    <property type="molecule type" value="Genomic_DNA"/>
</dbReference>
<dbReference type="PROSITE" id="PS51340">
    <property type="entry name" value="MOSC"/>
    <property type="match status" value="1"/>
</dbReference>
<organism evidence="2 3">
    <name type="scientific">Comamonas antarctica</name>
    <dbReference type="NCBI Taxonomy" id="2743470"/>
    <lineage>
        <taxon>Bacteria</taxon>
        <taxon>Pseudomonadati</taxon>
        <taxon>Pseudomonadota</taxon>
        <taxon>Betaproteobacteria</taxon>
        <taxon>Burkholderiales</taxon>
        <taxon>Comamonadaceae</taxon>
        <taxon>Comamonas</taxon>
    </lineage>
</organism>
<dbReference type="Proteomes" id="UP000509579">
    <property type="component" value="Chromosome"/>
</dbReference>
<reference evidence="2 3" key="1">
    <citation type="submission" date="2020-06" db="EMBL/GenBank/DDBJ databases">
        <title>Acidovorax antarctica sp. nov., isolated from Corinth ice sheet soil, Antarctic Fields Peninsula.</title>
        <authorList>
            <person name="Xu Q."/>
            <person name="Peng F."/>
        </authorList>
    </citation>
    <scope>NUCLEOTIDE SEQUENCE [LARGE SCALE GENOMIC DNA]</scope>
    <source>
        <strain evidence="2 3">16-35-5</strain>
    </source>
</reference>
<dbReference type="RefSeq" id="WP_175504161.1">
    <property type="nucleotide sequence ID" value="NZ_CP054840.1"/>
</dbReference>
<dbReference type="Gene3D" id="1.10.10.10">
    <property type="entry name" value="Winged helix-like DNA-binding domain superfamily/Winged helix DNA-binding domain"/>
    <property type="match status" value="1"/>
</dbReference>
<dbReference type="InterPro" id="IPR036388">
    <property type="entry name" value="WH-like_DNA-bd_sf"/>
</dbReference>
<sequence length="232" mass="24758">MDWQPLGSLEALYLRPHAERAPQPVAVAQAVAGHGLAGDRHALALSPRQLLLAASDAYRHWQLPPMALRENLRVDFPTSGLRSGDLLRVGSEVVLWLTFQCEPCSLLERRCPGTLKTIGAERGMLARVLRGGELRAGDAVALSRAQAPVLSEDWRERVSQVAQAVPEGCWISYGQLAVMAGVQASYCRAFPRVLSRLPAAVTSRIGKAAEAAGAPTWSGAGLFATGPSAGFD</sequence>
<dbReference type="InterPro" id="IPR052716">
    <property type="entry name" value="MOSC_domain"/>
</dbReference>
<dbReference type="InterPro" id="IPR011037">
    <property type="entry name" value="Pyrv_Knase-like_insert_dom_sf"/>
</dbReference>
<feature type="domain" description="MOSC" evidence="1">
    <location>
        <begin position="23"/>
        <end position="143"/>
    </location>
</feature>
<dbReference type="KEGG" id="aant:HUK68_10875"/>
<evidence type="ECO:0000313" key="2">
    <source>
        <dbReference type="EMBL" id="QKV53354.1"/>
    </source>
</evidence>
<dbReference type="Gene3D" id="2.40.33.20">
    <property type="entry name" value="PK beta-barrel domain-like"/>
    <property type="match status" value="1"/>
</dbReference>